<feature type="transmembrane region" description="Helical" evidence="8">
    <location>
        <begin position="141"/>
        <end position="166"/>
    </location>
</feature>
<keyword evidence="5 8" id="KW-1133">Transmembrane helix</keyword>
<dbReference type="PANTHER" id="PTHR32024">
    <property type="entry name" value="TRK SYSTEM POTASSIUM UPTAKE PROTEIN TRKG-RELATED"/>
    <property type="match status" value="1"/>
</dbReference>
<evidence type="ECO:0000256" key="8">
    <source>
        <dbReference type="SAM" id="Phobius"/>
    </source>
</evidence>
<keyword evidence="10" id="KW-1185">Reference proteome</keyword>
<proteinExistence type="predicted"/>
<feature type="transmembrane region" description="Helical" evidence="8">
    <location>
        <begin position="205"/>
        <end position="227"/>
    </location>
</feature>
<organism evidence="9 10">
    <name type="scientific">Idiomarina seosinensis</name>
    <dbReference type="NCBI Taxonomy" id="281739"/>
    <lineage>
        <taxon>Bacteria</taxon>
        <taxon>Pseudomonadati</taxon>
        <taxon>Pseudomonadota</taxon>
        <taxon>Gammaproteobacteria</taxon>
        <taxon>Alteromonadales</taxon>
        <taxon>Idiomarinaceae</taxon>
        <taxon>Idiomarina</taxon>
    </lineage>
</organism>
<evidence type="ECO:0000256" key="6">
    <source>
        <dbReference type="ARBA" id="ARBA00023065"/>
    </source>
</evidence>
<dbReference type="GO" id="GO:0030001">
    <property type="term" value="P:metal ion transport"/>
    <property type="evidence" value="ECO:0007669"/>
    <property type="project" value="UniProtKB-ARBA"/>
</dbReference>
<feature type="transmembrane region" description="Helical" evidence="8">
    <location>
        <begin position="363"/>
        <end position="384"/>
    </location>
</feature>
<dbReference type="Proteomes" id="UP000287908">
    <property type="component" value="Unassembled WGS sequence"/>
</dbReference>
<feature type="transmembrane region" description="Helical" evidence="8">
    <location>
        <begin position="311"/>
        <end position="342"/>
    </location>
</feature>
<evidence type="ECO:0000256" key="3">
    <source>
        <dbReference type="ARBA" id="ARBA00022475"/>
    </source>
</evidence>
<evidence type="ECO:0000313" key="10">
    <source>
        <dbReference type="Proteomes" id="UP000287908"/>
    </source>
</evidence>
<keyword evidence="6" id="KW-0406">Ion transport</keyword>
<feature type="transmembrane region" description="Helical" evidence="8">
    <location>
        <begin position="419"/>
        <end position="440"/>
    </location>
</feature>
<keyword evidence="7 8" id="KW-0472">Membrane</keyword>
<accession>A0A432ZDP0</accession>
<evidence type="ECO:0000256" key="4">
    <source>
        <dbReference type="ARBA" id="ARBA00022692"/>
    </source>
</evidence>
<dbReference type="AlphaFoldDB" id="A0A432ZDP0"/>
<keyword evidence="2" id="KW-0813">Transport</keyword>
<reference evidence="9 10" key="1">
    <citation type="journal article" date="2011" name="Front. Microbiol.">
        <title>Genomic signatures of strain selection and enhancement in Bacillus atrophaeus var. globigii, a historical biowarfare simulant.</title>
        <authorList>
            <person name="Gibbons H.S."/>
            <person name="Broomall S.M."/>
            <person name="McNew L.A."/>
            <person name="Daligault H."/>
            <person name="Chapman C."/>
            <person name="Bruce D."/>
            <person name="Karavis M."/>
            <person name="Krepps M."/>
            <person name="McGregor P.A."/>
            <person name="Hong C."/>
            <person name="Park K.H."/>
            <person name="Akmal A."/>
            <person name="Feldman A."/>
            <person name="Lin J.S."/>
            <person name="Chang W.E."/>
            <person name="Higgs B.W."/>
            <person name="Demirev P."/>
            <person name="Lindquist J."/>
            <person name="Liem A."/>
            <person name="Fochler E."/>
            <person name="Read T.D."/>
            <person name="Tapia R."/>
            <person name="Johnson S."/>
            <person name="Bishop-Lilly K.A."/>
            <person name="Detter C."/>
            <person name="Han C."/>
            <person name="Sozhamannan S."/>
            <person name="Rosenzweig C.N."/>
            <person name="Skowronski E.W."/>
        </authorList>
    </citation>
    <scope>NUCLEOTIDE SEQUENCE [LARGE SCALE GENOMIC DNA]</scope>
    <source>
        <strain evidence="9 10">CL-SP19</strain>
    </source>
</reference>
<comment type="caution">
    <text evidence="9">The sequence shown here is derived from an EMBL/GenBank/DDBJ whole genome shotgun (WGS) entry which is preliminary data.</text>
</comment>
<evidence type="ECO:0000256" key="5">
    <source>
        <dbReference type="ARBA" id="ARBA00022989"/>
    </source>
</evidence>
<dbReference type="PANTHER" id="PTHR32024:SF1">
    <property type="entry name" value="KTR SYSTEM POTASSIUM UPTAKE PROTEIN B"/>
    <property type="match status" value="1"/>
</dbReference>
<dbReference type="EMBL" id="PIQF01000002">
    <property type="protein sequence ID" value="RUO76077.1"/>
    <property type="molecule type" value="Genomic_DNA"/>
</dbReference>
<feature type="transmembrane region" description="Helical" evidence="8">
    <location>
        <begin position="98"/>
        <end position="120"/>
    </location>
</feature>
<keyword evidence="4 8" id="KW-0812">Transmembrane</keyword>
<gene>
    <name evidence="9" type="ORF">CWI81_08145</name>
</gene>
<feature type="transmembrane region" description="Helical" evidence="8">
    <location>
        <begin position="59"/>
        <end position="78"/>
    </location>
</feature>
<evidence type="ECO:0000256" key="7">
    <source>
        <dbReference type="ARBA" id="ARBA00023136"/>
    </source>
</evidence>
<dbReference type="GO" id="GO:0005886">
    <property type="term" value="C:plasma membrane"/>
    <property type="evidence" value="ECO:0007669"/>
    <property type="project" value="UniProtKB-SubCell"/>
</dbReference>
<dbReference type="OrthoDB" id="9810952at2"/>
<sequence>MKQWLPKLNFFYRKRPRSNRRQTVKFSPPVILSAGFAALIAVGTLLLKLPFATEQPITWLESLFTATSAVTVTGLVVVDTGATFSGFGLTVITLLIQAGGLGFMTFAVLAAISLGGQIGLKQQMLAKEVMQQTSLASIKQTALAVVVLALVAEAIAVIAMTIYWVADKGFTDALLESTFYAVSAFNSAGFVLSPNGLVDYQEQRFITLLVSVLFVIGGLGFSVIYNIYEQRRWYKFSVYTKAILLATLFINLAAMGILWLLELNNSATIAGMPWYDQAVNSWFHAVTPRSAGFNTLDTGAMTESSAVFTLLLMFIGGGSMSTAGGIKLGTFIILLMATYTFLRRREAVTLFDRTVPQDLVMKALAVTIVYLGLIFCGIFALMILNQLPFIDIAFEVLSASATVGLSRGITAEVTSASQLILVFLMFAGRLGPLTLGYFVATPKKRYVRYPITDIQVG</sequence>
<dbReference type="InterPro" id="IPR003445">
    <property type="entry name" value="Cat_transpt"/>
</dbReference>
<dbReference type="GO" id="GO:0008324">
    <property type="term" value="F:monoatomic cation transmembrane transporter activity"/>
    <property type="evidence" value="ECO:0007669"/>
    <property type="project" value="InterPro"/>
</dbReference>
<protein>
    <submittedName>
        <fullName evidence="9">Ktr system potassium transporter B</fullName>
    </submittedName>
</protein>
<dbReference type="RefSeq" id="WP_126784799.1">
    <property type="nucleotide sequence ID" value="NZ_PIQF01000002.1"/>
</dbReference>
<dbReference type="Pfam" id="PF02386">
    <property type="entry name" value="TrkH"/>
    <property type="match status" value="1"/>
</dbReference>
<keyword evidence="3" id="KW-1003">Cell membrane</keyword>
<name>A0A432ZDP0_9GAMM</name>
<feature type="transmembrane region" description="Helical" evidence="8">
    <location>
        <begin position="239"/>
        <end position="261"/>
    </location>
</feature>
<comment type="subcellular location">
    <subcellularLocation>
        <location evidence="1">Cell membrane</location>
        <topology evidence="1">Multi-pass membrane protein</topology>
    </subcellularLocation>
</comment>
<evidence type="ECO:0000313" key="9">
    <source>
        <dbReference type="EMBL" id="RUO76077.1"/>
    </source>
</evidence>
<feature type="transmembrane region" description="Helical" evidence="8">
    <location>
        <begin position="26"/>
        <end position="47"/>
    </location>
</feature>
<evidence type="ECO:0000256" key="1">
    <source>
        <dbReference type="ARBA" id="ARBA00004651"/>
    </source>
</evidence>
<evidence type="ECO:0000256" key="2">
    <source>
        <dbReference type="ARBA" id="ARBA00022448"/>
    </source>
</evidence>